<dbReference type="Pfam" id="PF08819">
    <property type="entry name" value="DUF1802"/>
    <property type="match status" value="1"/>
</dbReference>
<dbReference type="OrthoDB" id="9808776at2"/>
<dbReference type="InParanoid" id="A0A517S966"/>
<proteinExistence type="predicted"/>
<dbReference type="EMBL" id="CP036271">
    <property type="protein sequence ID" value="QDT52659.1"/>
    <property type="molecule type" value="Genomic_DNA"/>
</dbReference>
<accession>A0A517S966</accession>
<reference evidence="1 2" key="1">
    <citation type="submission" date="2019-02" db="EMBL/GenBank/DDBJ databases">
        <title>Deep-cultivation of Planctomycetes and their phenomic and genomic characterization uncovers novel biology.</title>
        <authorList>
            <person name="Wiegand S."/>
            <person name="Jogler M."/>
            <person name="Boedeker C."/>
            <person name="Pinto D."/>
            <person name="Vollmers J."/>
            <person name="Rivas-Marin E."/>
            <person name="Kohn T."/>
            <person name="Peeters S.H."/>
            <person name="Heuer A."/>
            <person name="Rast P."/>
            <person name="Oberbeckmann S."/>
            <person name="Bunk B."/>
            <person name="Jeske O."/>
            <person name="Meyerdierks A."/>
            <person name="Storesund J.E."/>
            <person name="Kallscheuer N."/>
            <person name="Luecker S."/>
            <person name="Lage O.M."/>
            <person name="Pohl T."/>
            <person name="Merkel B.J."/>
            <person name="Hornburger P."/>
            <person name="Mueller R.-W."/>
            <person name="Bruemmer F."/>
            <person name="Labrenz M."/>
            <person name="Spormann A.M."/>
            <person name="Op den Camp H."/>
            <person name="Overmann J."/>
            <person name="Amann R."/>
            <person name="Jetten M.S.M."/>
            <person name="Mascher T."/>
            <person name="Medema M.H."/>
            <person name="Devos D.P."/>
            <person name="Kaster A.-K."/>
            <person name="Ovreas L."/>
            <person name="Rohde M."/>
            <person name="Galperin M.Y."/>
            <person name="Jogler C."/>
        </authorList>
    </citation>
    <scope>NUCLEOTIDE SEQUENCE [LARGE SCALE GENOMIC DNA]</scope>
    <source>
        <strain evidence="1 2">Pan44</strain>
    </source>
</reference>
<dbReference type="AlphaFoldDB" id="A0A517S966"/>
<evidence type="ECO:0008006" key="3">
    <source>
        <dbReference type="Google" id="ProtNLM"/>
    </source>
</evidence>
<name>A0A517S966_9PLAN</name>
<sequence>MTTENSIALKEWAAVCLALAEGRQSLLLRKGGIAEGSGGFRMEHPEFWLFPTQFHQSPDQLSPEGSELLSRVQQQAPAAGRLRIDAFATIRSVAFIDDEKRLSEFDGRHVMSTDVVRERFHYRRPGLFVAAVEVHRRSDPVEIPDEPRYAGCHSWVDLSSPISTAELSPVVPVRALAESIALVESFRR</sequence>
<keyword evidence="2" id="KW-1185">Reference proteome</keyword>
<dbReference type="Proteomes" id="UP000315700">
    <property type="component" value="Chromosome"/>
</dbReference>
<dbReference type="InterPro" id="IPR014923">
    <property type="entry name" value="DUF1802"/>
</dbReference>
<protein>
    <recommendedName>
        <fullName evidence="3">DUF1802 family protein</fullName>
    </recommendedName>
</protein>
<gene>
    <name evidence="1" type="ORF">Pan44_06710</name>
</gene>
<evidence type="ECO:0000313" key="1">
    <source>
        <dbReference type="EMBL" id="QDT52659.1"/>
    </source>
</evidence>
<organism evidence="1 2">
    <name type="scientific">Caulifigura coniformis</name>
    <dbReference type="NCBI Taxonomy" id="2527983"/>
    <lineage>
        <taxon>Bacteria</taxon>
        <taxon>Pseudomonadati</taxon>
        <taxon>Planctomycetota</taxon>
        <taxon>Planctomycetia</taxon>
        <taxon>Planctomycetales</taxon>
        <taxon>Planctomycetaceae</taxon>
        <taxon>Caulifigura</taxon>
    </lineage>
</organism>
<evidence type="ECO:0000313" key="2">
    <source>
        <dbReference type="Proteomes" id="UP000315700"/>
    </source>
</evidence>
<dbReference type="RefSeq" id="WP_145027198.1">
    <property type="nucleotide sequence ID" value="NZ_CP036271.1"/>
</dbReference>
<dbReference type="KEGG" id="ccos:Pan44_06710"/>